<sequence length="110" mass="12378">MDQTLIQQSAIKLEVLLRQYAAADSEAAELLEGLKDLVFNAKIGGIKSPIDRRDIPGSWYFFEGNLRRYKDLEEAFAEFKFQITGGETPARQATLQRIAEIKAQQSKSGQ</sequence>
<dbReference type="EMBL" id="CP022110">
    <property type="protein sequence ID" value="ASG19541.1"/>
    <property type="molecule type" value="Genomic_DNA"/>
</dbReference>
<keyword evidence="2" id="KW-1185">Reference proteome</keyword>
<reference evidence="1 2" key="1">
    <citation type="submission" date="2017-06" db="EMBL/GenBank/DDBJ databases">
        <title>Complete genome sequence of Nitrospirillum amazonense strain CBAmC, an endophytic nitrogen-fixing and plant growth-promoting bacterium, isolated from sugarcane.</title>
        <authorList>
            <person name="Schwab S."/>
            <person name="dos Santos Teixeira K.R."/>
            <person name="Simoes Araujo J.L."/>
            <person name="Soares Vidal M."/>
            <person name="Borges de Freitas H.R."/>
            <person name="Rivello Crivelaro A.L."/>
            <person name="Bueno de Camargo Nunes A."/>
            <person name="dos Santos C.M."/>
            <person name="Palmeira da Silva Rosa D."/>
            <person name="da Silva Padilha D."/>
            <person name="da Silva E."/>
            <person name="Araujo Terra L."/>
            <person name="Soares Mendes V."/>
            <person name="Farinelli L."/>
            <person name="Magalhaes Cruz L."/>
            <person name="Baldani J.I."/>
        </authorList>
    </citation>
    <scope>NUCLEOTIDE SEQUENCE [LARGE SCALE GENOMIC DNA]</scope>
    <source>
        <strain evidence="1 2">CBAmC</strain>
    </source>
</reference>
<dbReference type="RefSeq" id="WP_088870538.1">
    <property type="nucleotide sequence ID" value="NZ_CP022110.1"/>
</dbReference>
<evidence type="ECO:0000313" key="1">
    <source>
        <dbReference type="EMBL" id="ASG19541.1"/>
    </source>
</evidence>
<organism evidence="1 2">
    <name type="scientific">Nitrospirillum viridazoti CBAmc</name>
    <dbReference type="NCBI Taxonomy" id="1441467"/>
    <lineage>
        <taxon>Bacteria</taxon>
        <taxon>Pseudomonadati</taxon>
        <taxon>Pseudomonadota</taxon>
        <taxon>Alphaproteobacteria</taxon>
        <taxon>Rhodospirillales</taxon>
        <taxon>Azospirillaceae</taxon>
        <taxon>Nitrospirillum</taxon>
        <taxon>Nitrospirillum viridazoti</taxon>
    </lineage>
</organism>
<dbReference type="KEGG" id="nao:Y958_00900"/>
<evidence type="ECO:0000313" key="2">
    <source>
        <dbReference type="Proteomes" id="UP000197153"/>
    </source>
</evidence>
<dbReference type="Proteomes" id="UP000197153">
    <property type="component" value="Chromosome 1"/>
</dbReference>
<accession>A0A248JLX9</accession>
<dbReference type="AlphaFoldDB" id="A0A248JLX9"/>
<gene>
    <name evidence="1" type="ORF">Y958_00900</name>
</gene>
<protein>
    <submittedName>
        <fullName evidence="1">Uncharacterized protein</fullName>
    </submittedName>
</protein>
<proteinExistence type="predicted"/>
<name>A0A248JLX9_9PROT</name>